<keyword evidence="1" id="KW-1133">Transmembrane helix</keyword>
<gene>
    <name evidence="2" type="ORF">PoB_003383300</name>
</gene>
<evidence type="ECO:0000313" key="2">
    <source>
        <dbReference type="EMBL" id="GFO07328.1"/>
    </source>
</evidence>
<dbReference type="EMBL" id="BLXT01003865">
    <property type="protein sequence ID" value="GFO07328.1"/>
    <property type="molecule type" value="Genomic_DNA"/>
</dbReference>
<organism evidence="2 3">
    <name type="scientific">Plakobranchus ocellatus</name>
    <dbReference type="NCBI Taxonomy" id="259542"/>
    <lineage>
        <taxon>Eukaryota</taxon>
        <taxon>Metazoa</taxon>
        <taxon>Spiralia</taxon>
        <taxon>Lophotrochozoa</taxon>
        <taxon>Mollusca</taxon>
        <taxon>Gastropoda</taxon>
        <taxon>Heterobranchia</taxon>
        <taxon>Euthyneura</taxon>
        <taxon>Panpulmonata</taxon>
        <taxon>Sacoglossa</taxon>
        <taxon>Placobranchoidea</taxon>
        <taxon>Plakobranchidae</taxon>
        <taxon>Plakobranchus</taxon>
    </lineage>
</organism>
<accession>A0AAV4AJA0</accession>
<feature type="transmembrane region" description="Helical" evidence="1">
    <location>
        <begin position="100"/>
        <end position="120"/>
    </location>
</feature>
<comment type="caution">
    <text evidence="2">The sequence shown here is derived from an EMBL/GenBank/DDBJ whole genome shotgun (WGS) entry which is preliminary data.</text>
</comment>
<dbReference type="AlphaFoldDB" id="A0AAV4AJA0"/>
<proteinExistence type="predicted"/>
<name>A0AAV4AJA0_9GAST</name>
<keyword evidence="1" id="KW-0812">Transmembrane</keyword>
<evidence type="ECO:0000256" key="1">
    <source>
        <dbReference type="SAM" id="Phobius"/>
    </source>
</evidence>
<dbReference type="Proteomes" id="UP000735302">
    <property type="component" value="Unassembled WGS sequence"/>
</dbReference>
<feature type="transmembrane region" description="Helical" evidence="1">
    <location>
        <begin position="68"/>
        <end position="88"/>
    </location>
</feature>
<reference evidence="2 3" key="1">
    <citation type="journal article" date="2021" name="Elife">
        <title>Chloroplast acquisition without the gene transfer in kleptoplastic sea slugs, Plakobranchus ocellatus.</title>
        <authorList>
            <person name="Maeda T."/>
            <person name="Takahashi S."/>
            <person name="Yoshida T."/>
            <person name="Shimamura S."/>
            <person name="Takaki Y."/>
            <person name="Nagai Y."/>
            <person name="Toyoda A."/>
            <person name="Suzuki Y."/>
            <person name="Arimoto A."/>
            <person name="Ishii H."/>
            <person name="Satoh N."/>
            <person name="Nishiyama T."/>
            <person name="Hasebe M."/>
            <person name="Maruyama T."/>
            <person name="Minagawa J."/>
            <person name="Obokata J."/>
            <person name="Shigenobu S."/>
        </authorList>
    </citation>
    <scope>NUCLEOTIDE SEQUENCE [LARGE SCALE GENOMIC DNA]</scope>
</reference>
<protein>
    <submittedName>
        <fullName evidence="2">Uncharacterized protein</fullName>
    </submittedName>
</protein>
<evidence type="ECO:0000313" key="3">
    <source>
        <dbReference type="Proteomes" id="UP000735302"/>
    </source>
</evidence>
<keyword evidence="1" id="KW-0472">Membrane</keyword>
<keyword evidence="3" id="KW-1185">Reference proteome</keyword>
<sequence length="121" mass="12418">MYQDITIQDRDDLTPVSRYTLRVLIPRDHHSAAEWVERSINETEIVSLAWTGYGLPPRVPGSKVDSRIVVVEVVAAAAAATTATALAAAAPATAATALEVAEGVAAIAAALAVALAIAAAS</sequence>